<keyword evidence="1" id="KW-0732">Signal</keyword>
<feature type="chain" id="PRO_5009604434" evidence="1">
    <location>
        <begin position="22"/>
        <end position="388"/>
    </location>
</feature>
<organism evidence="2 3">
    <name type="scientific">Akkermansia glycaniphila</name>
    <dbReference type="NCBI Taxonomy" id="1679444"/>
    <lineage>
        <taxon>Bacteria</taxon>
        <taxon>Pseudomonadati</taxon>
        <taxon>Verrucomicrobiota</taxon>
        <taxon>Verrucomicrobiia</taxon>
        <taxon>Verrucomicrobiales</taxon>
        <taxon>Akkermansiaceae</taxon>
        <taxon>Akkermansia</taxon>
    </lineage>
</organism>
<reference evidence="3" key="1">
    <citation type="submission" date="2016-09" db="EMBL/GenBank/DDBJ databases">
        <authorList>
            <person name="Koehorst J."/>
        </authorList>
    </citation>
    <scope>NUCLEOTIDE SEQUENCE [LARGE SCALE GENOMIC DNA]</scope>
</reference>
<dbReference type="SUPFAM" id="SSF82171">
    <property type="entry name" value="DPP6 N-terminal domain-like"/>
    <property type="match status" value="1"/>
</dbReference>
<dbReference type="STRING" id="1679444.PYTT_0173"/>
<dbReference type="Proteomes" id="UP000176204">
    <property type="component" value="Chromosome I"/>
</dbReference>
<keyword evidence="3" id="KW-1185">Reference proteome</keyword>
<dbReference type="KEGG" id="agl:PYTT_0173"/>
<dbReference type="AlphaFoldDB" id="A0A1H6K8I3"/>
<name>A0A1H6K8I3_9BACT</name>
<proteinExistence type="predicted"/>
<dbReference type="EMBL" id="LT629973">
    <property type="protein sequence ID" value="SEH71450.1"/>
    <property type="molecule type" value="Genomic_DNA"/>
</dbReference>
<evidence type="ECO:0000313" key="3">
    <source>
        <dbReference type="Proteomes" id="UP000176204"/>
    </source>
</evidence>
<evidence type="ECO:0000313" key="2">
    <source>
        <dbReference type="EMBL" id="SEH71450.1"/>
    </source>
</evidence>
<accession>A0A1H6K8I3</accession>
<gene>
    <name evidence="2" type="ORF">PYTT_0173</name>
</gene>
<protein>
    <submittedName>
        <fullName evidence="2">Uncharacterized protein</fullName>
    </submittedName>
</protein>
<evidence type="ECO:0000256" key="1">
    <source>
        <dbReference type="SAM" id="SignalP"/>
    </source>
</evidence>
<sequence>MNTMNAFLLSGLLASASISFAAPRVEEEETIESPDGLYRAVHLKEFDDDGFVSHYFQTLPKGDPGHSRMVGPFSRNVAWSWSPDHKYAAVTWYVLSNETVTLVLVRDGDGRLRPVNGKADDDETAAENAGFDFSARFWEMFRAENGMKLQPDHSYVYALAWLDGRTLLLGSLGYESGQKESSDGWAALYDVERDTLSADWDAWQRSHGTLPPMRPVRSDSGQFDDEVADVVRQGEGYEVRATLQKDTGADPEPGSRAVLLRGEGDCSLRVAPEGLAMAVNTFKPGSRACVQLFVRRTTMQRFAEAMPDDVLVRAFAENAGWKDADAGFVDMQAAGWLDASTVILQGTLSDATGKKHADHTALYDVGKGRFLSGLQEFNRSGVERSEKR</sequence>
<feature type="signal peptide" evidence="1">
    <location>
        <begin position="1"/>
        <end position="21"/>
    </location>
</feature>